<keyword evidence="10 12" id="KW-0472">Membrane</keyword>
<keyword evidence="9 12" id="KW-0333">Golgi apparatus</keyword>
<dbReference type="InterPro" id="IPR038577">
    <property type="entry name" value="GT10-like_C_sf"/>
</dbReference>
<keyword evidence="8 12" id="KW-1133">Transmembrane helix</keyword>
<dbReference type="SUPFAM" id="SSF53756">
    <property type="entry name" value="UDP-Glycosyltransferase/glycogen phosphorylase"/>
    <property type="match status" value="1"/>
</dbReference>
<dbReference type="Pfam" id="PF00852">
    <property type="entry name" value="Glyco_transf_10"/>
    <property type="match status" value="1"/>
</dbReference>
<comment type="caution">
    <text evidence="15">The sequence shown here is derived from an EMBL/GenBank/DDBJ whole genome shotgun (WGS) entry which is preliminary data.</text>
</comment>
<protein>
    <recommendedName>
        <fullName evidence="12">Fucosyltransferase</fullName>
        <ecNumber evidence="12">2.4.1.-</ecNumber>
    </recommendedName>
</protein>
<comment type="similarity">
    <text evidence="3 12">Belongs to the glycosyltransferase 10 family.</text>
</comment>
<dbReference type="EMBL" id="VCGU01000002">
    <property type="protein sequence ID" value="TRY79221.1"/>
    <property type="molecule type" value="Genomic_DNA"/>
</dbReference>
<dbReference type="InterPro" id="IPR031481">
    <property type="entry name" value="Glyco_tran_10_N"/>
</dbReference>
<dbReference type="InterPro" id="IPR055270">
    <property type="entry name" value="Glyco_tran_10_C"/>
</dbReference>
<feature type="transmembrane region" description="Helical" evidence="12">
    <location>
        <begin position="407"/>
        <end position="426"/>
    </location>
</feature>
<evidence type="ECO:0000256" key="9">
    <source>
        <dbReference type="ARBA" id="ARBA00023034"/>
    </source>
</evidence>
<dbReference type="EC" id="2.4.1.-" evidence="12"/>
<evidence type="ECO:0000256" key="8">
    <source>
        <dbReference type="ARBA" id="ARBA00022989"/>
    </source>
</evidence>
<comment type="caution">
    <text evidence="12">Lacks conserved residue(s) required for the propagation of feature annotation.</text>
</comment>
<keyword evidence="11" id="KW-0325">Glycoprotein</keyword>
<keyword evidence="4 12" id="KW-0328">Glycosyltransferase</keyword>
<feature type="non-terminal residue" evidence="15">
    <location>
        <position position="429"/>
    </location>
</feature>
<dbReference type="Pfam" id="PF17039">
    <property type="entry name" value="Glyco_tran_10_N"/>
    <property type="match status" value="1"/>
</dbReference>
<evidence type="ECO:0000313" key="16">
    <source>
        <dbReference type="Proteomes" id="UP000318571"/>
    </source>
</evidence>
<dbReference type="GO" id="GO:0008417">
    <property type="term" value="F:fucosyltransferase activity"/>
    <property type="evidence" value="ECO:0007669"/>
    <property type="project" value="InterPro"/>
</dbReference>
<dbReference type="FunFam" id="3.40.50.11660:FF:000004">
    <property type="entry name" value="Glycoprotein 3-alpha-L-fucosyltransferase A"/>
    <property type="match status" value="1"/>
</dbReference>
<evidence type="ECO:0000259" key="14">
    <source>
        <dbReference type="Pfam" id="PF17039"/>
    </source>
</evidence>
<organism evidence="15 16">
    <name type="scientific">Tigriopus californicus</name>
    <name type="common">Marine copepod</name>
    <dbReference type="NCBI Taxonomy" id="6832"/>
    <lineage>
        <taxon>Eukaryota</taxon>
        <taxon>Metazoa</taxon>
        <taxon>Ecdysozoa</taxon>
        <taxon>Arthropoda</taxon>
        <taxon>Crustacea</taxon>
        <taxon>Multicrustacea</taxon>
        <taxon>Hexanauplia</taxon>
        <taxon>Copepoda</taxon>
        <taxon>Harpacticoida</taxon>
        <taxon>Harpacticidae</taxon>
        <taxon>Tigriopus</taxon>
    </lineage>
</organism>
<dbReference type="PANTHER" id="PTHR48438:SF1">
    <property type="entry name" value="ALPHA-(1,3)-FUCOSYLTRANSFERASE C-RELATED"/>
    <property type="match status" value="1"/>
</dbReference>
<dbReference type="OMA" id="AMHESEC"/>
<feature type="transmembrane region" description="Helical" evidence="12">
    <location>
        <begin position="6"/>
        <end position="29"/>
    </location>
</feature>
<evidence type="ECO:0000256" key="2">
    <source>
        <dbReference type="ARBA" id="ARBA00004922"/>
    </source>
</evidence>
<evidence type="ECO:0000256" key="4">
    <source>
        <dbReference type="ARBA" id="ARBA00022676"/>
    </source>
</evidence>
<reference evidence="15 16" key="1">
    <citation type="journal article" date="2018" name="Nat. Ecol. Evol.">
        <title>Genomic signatures of mitonuclear coevolution across populations of Tigriopus californicus.</title>
        <authorList>
            <person name="Barreto F.S."/>
            <person name="Watson E.T."/>
            <person name="Lima T.G."/>
            <person name="Willett C.S."/>
            <person name="Edmands S."/>
            <person name="Li W."/>
            <person name="Burton R.S."/>
        </authorList>
    </citation>
    <scope>NUCLEOTIDE SEQUENCE [LARGE SCALE GENOMIC DNA]</scope>
    <source>
        <strain evidence="15 16">San Diego</strain>
    </source>
</reference>
<evidence type="ECO:0000313" key="15">
    <source>
        <dbReference type="EMBL" id="TRY79221.1"/>
    </source>
</evidence>
<dbReference type="AlphaFoldDB" id="A0A553PNF7"/>
<comment type="pathway">
    <text evidence="2">Protein modification; protein glycosylation.</text>
</comment>
<evidence type="ECO:0000256" key="6">
    <source>
        <dbReference type="ARBA" id="ARBA00022692"/>
    </source>
</evidence>
<keyword evidence="5 12" id="KW-0808">Transferase</keyword>
<dbReference type="Proteomes" id="UP000318571">
    <property type="component" value="Chromosome 6"/>
</dbReference>
<dbReference type="GO" id="GO:0032580">
    <property type="term" value="C:Golgi cisterna membrane"/>
    <property type="evidence" value="ECO:0007669"/>
    <property type="project" value="UniProtKB-SubCell"/>
</dbReference>
<evidence type="ECO:0000256" key="1">
    <source>
        <dbReference type="ARBA" id="ARBA00004447"/>
    </source>
</evidence>
<name>A0A553PNF7_TIGCA</name>
<feature type="domain" description="Fucosyltransferase C-terminal" evidence="13">
    <location>
        <begin position="202"/>
        <end position="371"/>
    </location>
</feature>
<sequence length="429" mass="49718">MADVVKRFFVVGLCLLILGSFQVVLWIAYPKVGGLKHLKKSSGNDPALIQGQKTILLYTSFFRFENWDLEEGNGAFQKLECQVQDCFLTNDRSLFENISKFDSVLFHLGNLDEIDHEDFYAKRAPHQKFVMFYLETPFSLPSNFWDAKLKKFFNWTMTYRTDSDVFSPYGSVRPKQEILDPEALQRHFDPDKLPANLRMAAERPGLVLWFVSNCHSNSLRETYVLELQKFIQVDIFGSCGRPGCQRGSDCDKDAFRKYKFYLSFENALCSDYVTEKLFSALSKDIVPIVLGGADYAEIVPPHSVINAKEFPNPQDLADYLLELDDNPDKYLEYFWWKDSYLVSQFNNWKTGFCNLCKKLNEPTQTHQVITNPVHWMYFQEQVEVCLRPDKIPWAALKIGSEEYFKGVVLLGSICFILLFGIVYALFRND</sequence>
<feature type="domain" description="Fucosyltransferase N-terminal" evidence="14">
    <location>
        <begin position="51"/>
        <end position="170"/>
    </location>
</feature>
<keyword evidence="7" id="KW-0735">Signal-anchor</keyword>
<dbReference type="InterPro" id="IPR001503">
    <property type="entry name" value="Glyco_trans_10"/>
</dbReference>
<keyword evidence="6 12" id="KW-0812">Transmembrane</keyword>
<evidence type="ECO:0000256" key="12">
    <source>
        <dbReference type="RuleBase" id="RU003832"/>
    </source>
</evidence>
<evidence type="ECO:0000256" key="3">
    <source>
        <dbReference type="ARBA" id="ARBA00008919"/>
    </source>
</evidence>
<evidence type="ECO:0000256" key="7">
    <source>
        <dbReference type="ARBA" id="ARBA00022968"/>
    </source>
</evidence>
<gene>
    <name evidence="15" type="ORF">TCAL_12521</name>
</gene>
<dbReference type="PANTHER" id="PTHR48438">
    <property type="entry name" value="ALPHA-(1,3)-FUCOSYLTRANSFERASE C-RELATED"/>
    <property type="match status" value="1"/>
</dbReference>
<dbReference type="Gene3D" id="3.40.50.11660">
    <property type="entry name" value="Glycosyl transferase family 10, C-terminal domain"/>
    <property type="match status" value="1"/>
</dbReference>
<accession>A0A553PNF7</accession>
<evidence type="ECO:0000256" key="10">
    <source>
        <dbReference type="ARBA" id="ARBA00023136"/>
    </source>
</evidence>
<evidence type="ECO:0000259" key="13">
    <source>
        <dbReference type="Pfam" id="PF00852"/>
    </source>
</evidence>
<evidence type="ECO:0000256" key="5">
    <source>
        <dbReference type="ARBA" id="ARBA00022679"/>
    </source>
</evidence>
<keyword evidence="16" id="KW-1185">Reference proteome</keyword>
<dbReference type="UniPathway" id="UPA00378"/>
<evidence type="ECO:0000256" key="11">
    <source>
        <dbReference type="ARBA" id="ARBA00023180"/>
    </source>
</evidence>
<comment type="subcellular location">
    <subcellularLocation>
        <location evidence="1 12">Golgi apparatus</location>
        <location evidence="1 12">Golgi stack membrane</location>
        <topology evidence="1 12">Single-pass type II membrane protein</topology>
    </subcellularLocation>
</comment>
<proteinExistence type="inferred from homology"/>